<proteinExistence type="predicted"/>
<organism evidence="2 3">
    <name type="scientific">Folsomia candida</name>
    <name type="common">Springtail</name>
    <dbReference type="NCBI Taxonomy" id="158441"/>
    <lineage>
        <taxon>Eukaryota</taxon>
        <taxon>Metazoa</taxon>
        <taxon>Ecdysozoa</taxon>
        <taxon>Arthropoda</taxon>
        <taxon>Hexapoda</taxon>
        <taxon>Collembola</taxon>
        <taxon>Entomobryomorpha</taxon>
        <taxon>Isotomoidea</taxon>
        <taxon>Isotomidae</taxon>
        <taxon>Proisotominae</taxon>
        <taxon>Folsomia</taxon>
    </lineage>
</organism>
<keyword evidence="1" id="KW-1133">Transmembrane helix</keyword>
<feature type="transmembrane region" description="Helical" evidence="1">
    <location>
        <begin position="25"/>
        <end position="45"/>
    </location>
</feature>
<reference evidence="2 3" key="1">
    <citation type="submission" date="2015-12" db="EMBL/GenBank/DDBJ databases">
        <title>The genome of Folsomia candida.</title>
        <authorList>
            <person name="Faddeeva A."/>
            <person name="Derks M.F."/>
            <person name="Anvar Y."/>
            <person name="Smit S."/>
            <person name="Van Straalen N."/>
            <person name="Roelofs D."/>
        </authorList>
    </citation>
    <scope>NUCLEOTIDE SEQUENCE [LARGE SCALE GENOMIC DNA]</scope>
    <source>
        <strain evidence="2 3">VU population</strain>
        <tissue evidence="2">Whole body</tissue>
    </source>
</reference>
<keyword evidence="1" id="KW-0812">Transmembrane</keyword>
<protein>
    <submittedName>
        <fullName evidence="2">Uncharacterized protein</fullName>
    </submittedName>
</protein>
<comment type="caution">
    <text evidence="2">The sequence shown here is derived from an EMBL/GenBank/DDBJ whole genome shotgun (WGS) entry which is preliminary data.</text>
</comment>
<keyword evidence="1" id="KW-0472">Membrane</keyword>
<keyword evidence="3" id="KW-1185">Reference proteome</keyword>
<dbReference type="EMBL" id="LNIX01000015">
    <property type="protein sequence ID" value="OXA46648.1"/>
    <property type="molecule type" value="Genomic_DNA"/>
</dbReference>
<sequence length="116" mass="13061">MTFEAQILKGTHALQPNIETKLMKLFLQVTFHSIIAVILAIPGLILLDPCSPPFLLSMTEYCASVTWTGSIGFQHFAFLFDTWMIIHVTMGGSMEIIYILFAGIVSMLNYFAELKR</sequence>
<dbReference type="Proteomes" id="UP000198287">
    <property type="component" value="Unassembled WGS sequence"/>
</dbReference>
<evidence type="ECO:0000313" key="2">
    <source>
        <dbReference type="EMBL" id="OXA46648.1"/>
    </source>
</evidence>
<dbReference type="AlphaFoldDB" id="A0A226DNR3"/>
<evidence type="ECO:0000313" key="3">
    <source>
        <dbReference type="Proteomes" id="UP000198287"/>
    </source>
</evidence>
<gene>
    <name evidence="2" type="ORF">Fcan01_18641</name>
</gene>
<evidence type="ECO:0000256" key="1">
    <source>
        <dbReference type="SAM" id="Phobius"/>
    </source>
</evidence>
<name>A0A226DNR3_FOLCA</name>
<accession>A0A226DNR3</accession>